<sequence>MREACSRKEEESDAFRRGVHARGSIVCTGKMREACSRKEEESDAFRRGVHARGSIALFSVALLWCSSLSSCGAIVDMVLPAPVSWSSVREMLNSTLVATRRAEAEYANCATRQGDACMRRLEEGRRVELSRASYKESRNNNMVEVSQATARLCASMERGIVSTLRSLDTDQISWRVSCSDEDRAEVRARIRLPEDALTPVSEAYRWNSESRLNRTLGLLEERTTYDTEYVRNRTAFLGAVTVDVNLNVTESVTAMAQRLSENVGSMDVAAGANIVAMALGAANRLEEVREMSLEVMSAYVGTVVDYVGEVTDRMAKIGAWFEAFNGLGAVLDTINIGMTPSVTPPLPPALQIGEIPGVPPDVSRMIRDLGESASAMSAEISRIADDVRVDLAADASVIPRAVSEIMKGVPTVFDDYDPPPRGNNANFTEVVRDDAMADGDAFENKTAELVTSFENERIRVVEEKAAEALSRVNASDPVTVAATRAADIRAKLGAAADSAAEVDWLGVSPPDFAAFSTASDALDAVIDGLVAADMAYRFARSFQHIARHLSPAGAVLPPVDLTRGVSARQEKKSTLVKIAGALGHPACMAAVRAVAASLAIALIAVAYLPFLASFRGGCISGCDGTFASRNLHSLAHNYAAAGGSRRLSQELAAASTERRDICARHAPAAAARYEAARLDVEVANTTRATSTHSAELFIKCVDPSEFTLDVATFQTACRDGEELTNAASLDPFAVFDCDQLPKCEATCIGPVRRVLAPLAHSSACAAEGKSASGWHHVEARNIGTTGETGGTGEAQKCR</sequence>
<accession>C1E268</accession>
<dbReference type="AlphaFoldDB" id="C1E268"/>
<evidence type="ECO:0000313" key="2">
    <source>
        <dbReference type="Proteomes" id="UP000002009"/>
    </source>
</evidence>
<dbReference type="KEGG" id="mis:MICPUN_57129"/>
<proteinExistence type="predicted"/>
<dbReference type="OrthoDB" id="206539at2759"/>
<keyword evidence="2" id="KW-1185">Reference proteome</keyword>
<dbReference type="Proteomes" id="UP000002009">
    <property type="component" value="Chromosome 3"/>
</dbReference>
<dbReference type="EMBL" id="CP001324">
    <property type="protein sequence ID" value="ACO62289.1"/>
    <property type="molecule type" value="Genomic_DNA"/>
</dbReference>
<name>C1E268_MICCC</name>
<dbReference type="GeneID" id="8241798"/>
<protein>
    <submittedName>
        <fullName evidence="1">Uncharacterized protein</fullName>
    </submittedName>
</protein>
<reference evidence="1 2" key="1">
    <citation type="journal article" date="2009" name="Science">
        <title>Green evolution and dynamic adaptations revealed by genomes of the marine picoeukaryotes Micromonas.</title>
        <authorList>
            <person name="Worden A.Z."/>
            <person name="Lee J.H."/>
            <person name="Mock T."/>
            <person name="Rouze P."/>
            <person name="Simmons M.P."/>
            <person name="Aerts A.L."/>
            <person name="Allen A.E."/>
            <person name="Cuvelier M.L."/>
            <person name="Derelle E."/>
            <person name="Everett M.V."/>
            <person name="Foulon E."/>
            <person name="Grimwood J."/>
            <person name="Gundlach H."/>
            <person name="Henrissat B."/>
            <person name="Napoli C."/>
            <person name="McDonald S.M."/>
            <person name="Parker M.S."/>
            <person name="Rombauts S."/>
            <person name="Salamov A."/>
            <person name="Von Dassow P."/>
            <person name="Badger J.H."/>
            <person name="Coutinho P.M."/>
            <person name="Demir E."/>
            <person name="Dubchak I."/>
            <person name="Gentemann C."/>
            <person name="Eikrem W."/>
            <person name="Gready J.E."/>
            <person name="John U."/>
            <person name="Lanier W."/>
            <person name="Lindquist E.A."/>
            <person name="Lucas S."/>
            <person name="Mayer K.F."/>
            <person name="Moreau H."/>
            <person name="Not F."/>
            <person name="Otillar R."/>
            <person name="Panaud O."/>
            <person name="Pangilinan J."/>
            <person name="Paulsen I."/>
            <person name="Piegu B."/>
            <person name="Poliakov A."/>
            <person name="Robbens S."/>
            <person name="Schmutz J."/>
            <person name="Toulza E."/>
            <person name="Wyss T."/>
            <person name="Zelensky A."/>
            <person name="Zhou K."/>
            <person name="Armbrust E.V."/>
            <person name="Bhattacharya D."/>
            <person name="Goodenough U.W."/>
            <person name="Van de Peer Y."/>
            <person name="Grigoriev I.V."/>
        </authorList>
    </citation>
    <scope>NUCLEOTIDE SEQUENCE [LARGE SCALE GENOMIC DNA]</scope>
    <source>
        <strain evidence="2">RCC299 / NOUM17</strain>
    </source>
</reference>
<dbReference type="InParanoid" id="C1E268"/>
<evidence type="ECO:0000313" key="1">
    <source>
        <dbReference type="EMBL" id="ACO62289.1"/>
    </source>
</evidence>
<organism evidence="1 2">
    <name type="scientific">Micromonas commoda (strain RCC299 / NOUM17 / CCMP2709)</name>
    <name type="common">Picoplanktonic green alga</name>
    <dbReference type="NCBI Taxonomy" id="296587"/>
    <lineage>
        <taxon>Eukaryota</taxon>
        <taxon>Viridiplantae</taxon>
        <taxon>Chlorophyta</taxon>
        <taxon>Mamiellophyceae</taxon>
        <taxon>Mamiellales</taxon>
        <taxon>Mamiellaceae</taxon>
        <taxon>Micromonas</taxon>
    </lineage>
</organism>
<dbReference type="OMA" id="KYWFATS"/>
<dbReference type="RefSeq" id="XP_002501031.1">
    <property type="nucleotide sequence ID" value="XM_002500985.1"/>
</dbReference>
<gene>
    <name evidence="1" type="ORF">MICPUN_57129</name>
</gene>